<dbReference type="Proteomes" id="UP000245959">
    <property type="component" value="Unassembled WGS sequence"/>
</dbReference>
<dbReference type="GO" id="GO:0008658">
    <property type="term" value="F:penicillin binding"/>
    <property type="evidence" value="ECO:0007669"/>
    <property type="project" value="InterPro"/>
</dbReference>
<dbReference type="PANTHER" id="PTHR30627">
    <property type="entry name" value="PEPTIDOGLYCAN D,D-TRANSPEPTIDASE"/>
    <property type="match status" value="1"/>
</dbReference>
<dbReference type="SUPFAM" id="SSF56601">
    <property type="entry name" value="beta-lactamase/transpeptidase-like"/>
    <property type="match status" value="1"/>
</dbReference>
<keyword evidence="2" id="KW-0121">Carboxypeptidase</keyword>
<dbReference type="EMBL" id="JABAEW010000004">
    <property type="protein sequence ID" value="NMD85653.1"/>
    <property type="molecule type" value="Genomic_DNA"/>
</dbReference>
<dbReference type="PANTHER" id="PTHR30627:SF1">
    <property type="entry name" value="PEPTIDOGLYCAN D,D-TRANSPEPTIDASE FTSI"/>
    <property type="match status" value="1"/>
</dbReference>
<evidence type="ECO:0000313" key="7">
    <source>
        <dbReference type="EMBL" id="NMD85653.1"/>
    </source>
</evidence>
<keyword evidence="4" id="KW-0812">Transmembrane</keyword>
<gene>
    <name evidence="8" type="ORF">C8D82_10531</name>
    <name evidence="7" type="ORF">HF882_03545</name>
</gene>
<dbReference type="InterPro" id="IPR050515">
    <property type="entry name" value="Beta-lactam/transpept"/>
</dbReference>
<evidence type="ECO:0000256" key="4">
    <source>
        <dbReference type="SAM" id="Phobius"/>
    </source>
</evidence>
<dbReference type="InterPro" id="IPR036138">
    <property type="entry name" value="PBP_dimer_sf"/>
</dbReference>
<dbReference type="Pfam" id="PF03717">
    <property type="entry name" value="PBP_dimer"/>
    <property type="match status" value="1"/>
</dbReference>
<feature type="domain" description="Penicillin-binding protein dimerisation" evidence="6">
    <location>
        <begin position="57"/>
        <end position="231"/>
    </location>
</feature>
<evidence type="ECO:0000259" key="6">
    <source>
        <dbReference type="Pfam" id="PF03717"/>
    </source>
</evidence>
<keyword evidence="2" id="KW-0645">Protease</keyword>
<dbReference type="AlphaFoldDB" id="A0A2U1B7X3"/>
<dbReference type="InterPro" id="IPR001460">
    <property type="entry name" value="PCN-bd_Tpept"/>
</dbReference>
<keyword evidence="4" id="KW-1133">Transmembrane helix</keyword>
<evidence type="ECO:0000256" key="2">
    <source>
        <dbReference type="ARBA" id="ARBA00022645"/>
    </source>
</evidence>
<dbReference type="GO" id="GO:0004180">
    <property type="term" value="F:carboxypeptidase activity"/>
    <property type="evidence" value="ECO:0007669"/>
    <property type="project" value="UniProtKB-KW"/>
</dbReference>
<dbReference type="GO" id="GO:0005886">
    <property type="term" value="C:plasma membrane"/>
    <property type="evidence" value="ECO:0007669"/>
    <property type="project" value="TreeGrafter"/>
</dbReference>
<keyword evidence="9" id="KW-1185">Reference proteome</keyword>
<evidence type="ECO:0000259" key="5">
    <source>
        <dbReference type="Pfam" id="PF00905"/>
    </source>
</evidence>
<comment type="caution">
    <text evidence="8">The sequence shown here is derived from an EMBL/GenBank/DDBJ whole genome shotgun (WGS) entry which is preliminary data.</text>
</comment>
<protein>
    <submittedName>
        <fullName evidence="7">Penicillin-binding protein 2</fullName>
    </submittedName>
    <submittedName>
        <fullName evidence="8">Peptidoglycan synthetase FtsI</fullName>
    </submittedName>
</protein>
<feature type="transmembrane region" description="Helical" evidence="4">
    <location>
        <begin position="12"/>
        <end position="33"/>
    </location>
</feature>
<dbReference type="Gene3D" id="3.90.1310.10">
    <property type="entry name" value="Penicillin-binding protein 2a (Domain 2)"/>
    <property type="match status" value="1"/>
</dbReference>
<reference evidence="8 9" key="1">
    <citation type="submission" date="2018-04" db="EMBL/GenBank/DDBJ databases">
        <title>Genomic Encyclopedia of Type Strains, Phase IV (KMG-IV): sequencing the most valuable type-strain genomes for metagenomic binning, comparative biology and taxonomic classification.</title>
        <authorList>
            <person name="Goeker M."/>
        </authorList>
    </citation>
    <scope>NUCLEOTIDE SEQUENCE [LARGE SCALE GENOMIC DNA]</scope>
    <source>
        <strain evidence="8 9">DSM 14823</strain>
    </source>
</reference>
<dbReference type="SUPFAM" id="SSF56519">
    <property type="entry name" value="Penicillin binding protein dimerisation domain"/>
    <property type="match status" value="1"/>
</dbReference>
<dbReference type="Gene3D" id="3.30.450.330">
    <property type="match status" value="1"/>
</dbReference>
<keyword evidence="3 4" id="KW-0472">Membrane</keyword>
<evidence type="ECO:0000313" key="8">
    <source>
        <dbReference type="EMBL" id="PVY44702.1"/>
    </source>
</evidence>
<dbReference type="RefSeq" id="WP_116883028.1">
    <property type="nucleotide sequence ID" value="NZ_CABMMC010000003.1"/>
</dbReference>
<accession>A0A2U1B7X3</accession>
<dbReference type="Gene3D" id="3.40.710.10">
    <property type="entry name" value="DD-peptidase/beta-lactamase superfamily"/>
    <property type="match status" value="1"/>
</dbReference>
<evidence type="ECO:0000313" key="9">
    <source>
        <dbReference type="Proteomes" id="UP000245959"/>
    </source>
</evidence>
<dbReference type="GeneID" id="78294351"/>
<comment type="subcellular location">
    <subcellularLocation>
        <location evidence="1">Membrane</location>
    </subcellularLocation>
</comment>
<evidence type="ECO:0000256" key="3">
    <source>
        <dbReference type="ARBA" id="ARBA00023136"/>
    </source>
</evidence>
<organism evidence="8 9">
    <name type="scientific">Victivallis vadensis</name>
    <dbReference type="NCBI Taxonomy" id="172901"/>
    <lineage>
        <taxon>Bacteria</taxon>
        <taxon>Pseudomonadati</taxon>
        <taxon>Lentisphaerota</taxon>
        <taxon>Lentisphaeria</taxon>
        <taxon>Victivallales</taxon>
        <taxon>Victivallaceae</taxon>
        <taxon>Victivallis</taxon>
    </lineage>
</organism>
<feature type="domain" description="Penicillin-binding protein transpeptidase" evidence="5">
    <location>
        <begin position="277"/>
        <end position="595"/>
    </location>
</feature>
<dbReference type="InterPro" id="IPR005311">
    <property type="entry name" value="PBP_dimer"/>
</dbReference>
<dbReference type="Pfam" id="PF00905">
    <property type="entry name" value="Transpeptidase"/>
    <property type="match status" value="1"/>
</dbReference>
<dbReference type="Proteomes" id="UP000576225">
    <property type="component" value="Unassembled WGS sequence"/>
</dbReference>
<evidence type="ECO:0000256" key="1">
    <source>
        <dbReference type="ARBA" id="ARBA00004370"/>
    </source>
</evidence>
<dbReference type="GO" id="GO:0071555">
    <property type="term" value="P:cell wall organization"/>
    <property type="evidence" value="ECO:0007669"/>
    <property type="project" value="TreeGrafter"/>
</dbReference>
<dbReference type="OrthoDB" id="9804124at2"/>
<keyword evidence="2" id="KW-0378">Hydrolase</keyword>
<evidence type="ECO:0000313" key="10">
    <source>
        <dbReference type="Proteomes" id="UP000576225"/>
    </source>
</evidence>
<dbReference type="InterPro" id="IPR012338">
    <property type="entry name" value="Beta-lactam/transpept-like"/>
</dbReference>
<name>A0A2U1B7X3_9BACT</name>
<sequence>MLSTNDKIRRRIRILAAVILIPIMLGLIARFYYVQVIDHEFYLQEARKRYTTTRVTTGKRGEIFDVHGNLLVSNSPCVSITCDPFNLTGDAQRRKLAFILAKHLDDTYDSFYRKLNPVRQRRGRDGKLLYRPDGSPDLVPNRYAMIDRNTSLQAAAKIKEQTKLNKIYALVYKDSYMRTYPKGSLLSNVLGYTNVVDDVDVPQIGLERQMNAQMNPEEGRERYERTRDGAPLSYGIHEFEQSRDGKNIYLTISEPIQAILEEELDASYEKWQPATLYAAIADPRTGNILAIAQRPTFNPNIRSTFTAEAARTRIAEDSMEPGSIIKPFTIGKALDWGFVTPQTEIDCNHGVWIYLNKPLRDSHPYDKLTVEGVIQKSSNIGTAKVAMMLGEQRVYQALKTFRFGDKTGLPFPIEESGLVLPVKKWDGLSITRFPIGYGVRVTPLQMIRAYCALANNGKMPQLRLIDRLEDPVTGEVTRIPSPPPVQMFDRPETCATLISMMIKVTQKGGTAVKAAIPGYEVAGKTGTSRKYIPTRRDSNGRIIERGHYASGKYFSSFVGFVPARNPALVMLVTMDEPKGSYYAATVAAPTFKATMTRVLRHLNIQPDPALLENNRTTP</sequence>
<reference evidence="7 10" key="2">
    <citation type="submission" date="2020-04" db="EMBL/GenBank/DDBJ databases">
        <authorList>
            <person name="Hitch T.C.A."/>
            <person name="Wylensek D."/>
            <person name="Clavel T."/>
        </authorList>
    </citation>
    <scope>NUCLEOTIDE SEQUENCE [LARGE SCALE GENOMIC DNA]</scope>
    <source>
        <strain evidence="7 10">COR2-253-APC-1A</strain>
    </source>
</reference>
<dbReference type="EMBL" id="QEKH01000005">
    <property type="protein sequence ID" value="PVY44702.1"/>
    <property type="molecule type" value="Genomic_DNA"/>
</dbReference>
<proteinExistence type="predicted"/>